<evidence type="ECO:0000313" key="3">
    <source>
        <dbReference type="Proteomes" id="UP000076871"/>
    </source>
</evidence>
<protein>
    <recommendedName>
        <fullName evidence="4">Ketoreductase (KR) domain-containing protein</fullName>
    </recommendedName>
</protein>
<dbReference type="RefSeq" id="XP_040769034.1">
    <property type="nucleotide sequence ID" value="XM_040901776.1"/>
</dbReference>
<evidence type="ECO:0008006" key="4">
    <source>
        <dbReference type="Google" id="ProtNLM"/>
    </source>
</evidence>
<dbReference type="InParanoid" id="A0A165H633"/>
<feature type="region of interest" description="Disordered" evidence="1">
    <location>
        <begin position="302"/>
        <end position="329"/>
    </location>
</feature>
<gene>
    <name evidence="2" type="ORF">LAESUDRAFT_262553</name>
</gene>
<dbReference type="OrthoDB" id="3160422at2759"/>
<dbReference type="GeneID" id="63818808"/>
<dbReference type="InterPro" id="IPR036291">
    <property type="entry name" value="NAD(P)-bd_dom_sf"/>
</dbReference>
<dbReference type="Proteomes" id="UP000076871">
    <property type="component" value="Unassembled WGS sequence"/>
</dbReference>
<accession>A0A165H633</accession>
<sequence length="329" mass="36443">MASSPIWWRLCRYPIVTTVTTNVLSYLLSLVLRMLFYSLDQVITTAEHVEERLLQVFSTVFHVPGCDIYKPEESAIVVLGGEYETGKQIAIHFSKLGYTVFALCRAQESSQYSDIVGTSADKQSISSLLHEWHQRRKHSDGRHYGLLAPMTFEMHSMSKSAHAFETIHACCETHSPHLIAAILLPEPNDSPNHPAGITGYHSAAPHAEQSPELDIALSRLSSWSNCTSRTIDELMHVISHCLDLLLASSGRVVLISEQPDLLHSVRTSASQPVHAAVAASLMRELEPLGIAISLVRTSSLTDPLRNSNKEQSGDRTIRESAKELSRNGR</sequence>
<organism evidence="2 3">
    <name type="scientific">Laetiporus sulphureus 93-53</name>
    <dbReference type="NCBI Taxonomy" id="1314785"/>
    <lineage>
        <taxon>Eukaryota</taxon>
        <taxon>Fungi</taxon>
        <taxon>Dikarya</taxon>
        <taxon>Basidiomycota</taxon>
        <taxon>Agaricomycotina</taxon>
        <taxon>Agaricomycetes</taxon>
        <taxon>Polyporales</taxon>
        <taxon>Laetiporus</taxon>
    </lineage>
</organism>
<dbReference type="EMBL" id="KV427607">
    <property type="protein sequence ID" value="KZT11294.1"/>
    <property type="molecule type" value="Genomic_DNA"/>
</dbReference>
<dbReference type="AlphaFoldDB" id="A0A165H633"/>
<name>A0A165H633_9APHY</name>
<feature type="compositionally biased region" description="Basic and acidic residues" evidence="1">
    <location>
        <begin position="307"/>
        <end position="329"/>
    </location>
</feature>
<evidence type="ECO:0000313" key="2">
    <source>
        <dbReference type="EMBL" id="KZT11294.1"/>
    </source>
</evidence>
<reference evidence="2 3" key="1">
    <citation type="journal article" date="2016" name="Mol. Biol. Evol.">
        <title>Comparative Genomics of Early-Diverging Mushroom-Forming Fungi Provides Insights into the Origins of Lignocellulose Decay Capabilities.</title>
        <authorList>
            <person name="Nagy L.G."/>
            <person name="Riley R."/>
            <person name="Tritt A."/>
            <person name="Adam C."/>
            <person name="Daum C."/>
            <person name="Floudas D."/>
            <person name="Sun H."/>
            <person name="Yadav J.S."/>
            <person name="Pangilinan J."/>
            <person name="Larsson K.H."/>
            <person name="Matsuura K."/>
            <person name="Barry K."/>
            <person name="Labutti K."/>
            <person name="Kuo R."/>
            <person name="Ohm R.A."/>
            <person name="Bhattacharya S.S."/>
            <person name="Shirouzu T."/>
            <person name="Yoshinaga Y."/>
            <person name="Martin F.M."/>
            <person name="Grigoriev I.V."/>
            <person name="Hibbett D.S."/>
        </authorList>
    </citation>
    <scope>NUCLEOTIDE SEQUENCE [LARGE SCALE GENOMIC DNA]</scope>
    <source>
        <strain evidence="2 3">93-53</strain>
    </source>
</reference>
<dbReference type="STRING" id="1314785.A0A165H633"/>
<dbReference type="Gene3D" id="3.40.50.720">
    <property type="entry name" value="NAD(P)-binding Rossmann-like Domain"/>
    <property type="match status" value="1"/>
</dbReference>
<keyword evidence="3" id="KW-1185">Reference proteome</keyword>
<dbReference type="SUPFAM" id="SSF51735">
    <property type="entry name" value="NAD(P)-binding Rossmann-fold domains"/>
    <property type="match status" value="1"/>
</dbReference>
<proteinExistence type="predicted"/>
<evidence type="ECO:0000256" key="1">
    <source>
        <dbReference type="SAM" id="MobiDB-lite"/>
    </source>
</evidence>